<proteinExistence type="evidence at transcript level"/>
<dbReference type="MGI" id="MGI:2672033">
    <property type="gene designation" value="Thsd4"/>
</dbReference>
<reference evidence="1" key="4">
    <citation type="journal article" date="2001" name="Nature">
        <title>Functional annotation of a full-length mouse cDNA collection.</title>
        <authorList>
            <consortium name="The RIKEN Genome Exploration Research Group Phase II Team and the FANTOM Consortium"/>
        </authorList>
    </citation>
    <scope>NUCLEOTIDE SEQUENCE</scope>
    <source>
        <strain evidence="1">C57BL/6J</strain>
        <tissue evidence="1">Heart</tissue>
    </source>
</reference>
<dbReference type="EMBL" id="AK085819">
    <property type="protein sequence ID" value="BAC39542.1"/>
    <property type="molecule type" value="mRNA"/>
</dbReference>
<gene>
    <name evidence="2" type="primary">Thsd4</name>
</gene>
<sequence>GDSRPADCFHLHSSWVDLGFRDSYGQKVGFFPDGRPPALKRLTRSLRQAWIFDLRPYPAVIRCFFSFRRVVGYKDLRDHHPQKQRHTSPLFCSCLWPRWGPHEDPCTCFISSFPSQQRNARGDLMEIGNYHILARSTGDSPFLSRDQMGT</sequence>
<dbReference type="AlphaFoldDB" id="Q8C3I5"/>
<evidence type="ECO:0000313" key="1">
    <source>
        <dbReference type="EMBL" id="BAC39542.1"/>
    </source>
</evidence>
<feature type="non-terminal residue" evidence="1">
    <location>
        <position position="1"/>
    </location>
</feature>
<reference evidence="1" key="1">
    <citation type="journal article" date="1999" name="Methods Enzymol.">
        <title>High-efficiency full-length cDNA cloning.</title>
        <authorList>
            <person name="Carninci P."/>
            <person name="Hayashizaki Y."/>
        </authorList>
    </citation>
    <scope>NUCLEOTIDE SEQUENCE</scope>
    <source>
        <strain evidence="1">C57BL/6J</strain>
        <tissue evidence="1">Heart</tissue>
    </source>
</reference>
<protein>
    <submittedName>
        <fullName evidence="1">Uncharacterized protein</fullName>
    </submittedName>
</protein>
<reference evidence="1" key="6">
    <citation type="submission" date="2002-04" db="EMBL/GenBank/DDBJ databases">
        <authorList>
            <person name="Adachi J."/>
            <person name="Aizawa K."/>
            <person name="Akimura T."/>
            <person name="Arakawa T."/>
            <person name="Bono H."/>
            <person name="Carninci P."/>
            <person name="Fukuda S."/>
            <person name="Furuno M."/>
            <person name="Hanagaki T."/>
            <person name="Hara A."/>
            <person name="Hashizume W."/>
            <person name="Hayashida K."/>
            <person name="Hayatsu N."/>
            <person name="Hiramoto K."/>
            <person name="Hiraoka T."/>
            <person name="Hirozane T."/>
            <person name="Hori F."/>
            <person name="Imotani K."/>
            <person name="Ishii Y."/>
            <person name="Itoh M."/>
            <person name="Kagawa I."/>
            <person name="Kasukawa T."/>
            <person name="Katoh H."/>
            <person name="Kawai J."/>
            <person name="Kojima Y."/>
            <person name="Kondo S."/>
            <person name="Konno H."/>
            <person name="Kouda M."/>
            <person name="Koya S."/>
            <person name="Kurihara C."/>
            <person name="Matsuyama T."/>
            <person name="Miyazaki A."/>
            <person name="Murata M."/>
            <person name="Nakamura M."/>
            <person name="Nishi K."/>
            <person name="Nomura K."/>
            <person name="Numazaki R."/>
            <person name="Ohno M."/>
            <person name="Ohsato N."/>
            <person name="Okazaki Y."/>
            <person name="Saito R."/>
            <person name="Saitoh H."/>
            <person name="Sakai C."/>
            <person name="Sakai K."/>
            <person name="Sakazume N."/>
            <person name="Sano H."/>
            <person name="Sasaki D."/>
            <person name="Shibata K."/>
            <person name="Shinagawa A."/>
            <person name="Shiraki T."/>
            <person name="Sogabe Y."/>
            <person name="Tagami M."/>
            <person name="Tagawa A."/>
            <person name="Takahashi F."/>
            <person name="Takaku-Akahira S."/>
            <person name="Takeda Y."/>
            <person name="Tanaka T."/>
            <person name="Tomaru A."/>
            <person name="Toya T."/>
            <person name="Yasunishi A."/>
            <person name="Muramatsu M."/>
            <person name="Hayashizaki Y."/>
        </authorList>
    </citation>
    <scope>NUCLEOTIDE SEQUENCE</scope>
    <source>
        <strain evidence="1">C57BL/6J</strain>
        <tissue evidence="1">Heart</tissue>
    </source>
</reference>
<reference evidence="1" key="7">
    <citation type="journal article" date="2005" name="Science">
        <title>The Transcriptional Landscape of the Mammalian Genome.</title>
        <authorList>
            <consortium name="The FANTOM Consortium"/>
            <consortium name="Riken Genome Exploration Research Group and Genome Science Group (Genome Network Project Core Group)"/>
        </authorList>
    </citation>
    <scope>NUCLEOTIDE SEQUENCE</scope>
    <source>
        <strain evidence="1">C57BL/6J</strain>
        <tissue evidence="1">Heart</tissue>
    </source>
</reference>
<reference evidence="1" key="5">
    <citation type="journal article" date="2002" name="Nature">
        <title>Analysis of the mouse transcriptome based on functional annotation of 60,770 full-length cDNAs.</title>
        <authorList>
            <consortium name="The FANTOM Consortium and the RIKEN Genome Exploration Research Group Phase I and II Team"/>
        </authorList>
    </citation>
    <scope>NUCLEOTIDE SEQUENCE</scope>
    <source>
        <strain evidence="1">C57BL/6J</strain>
        <tissue evidence="1">Heart</tissue>
    </source>
</reference>
<reference evidence="1" key="8">
    <citation type="journal article" date="2005" name="Science">
        <title>Antisense Transcription in the Mammalian Transcriptome.</title>
        <authorList>
            <consortium name="RIKEN Genome Exploration Research Group and Genome Science Group (Genome Network Project Core Group) and the FANTOM Consortium"/>
        </authorList>
    </citation>
    <scope>NUCLEOTIDE SEQUENCE</scope>
    <source>
        <strain evidence="1">C57BL/6J</strain>
        <tissue evidence="1">Heart</tissue>
    </source>
</reference>
<dbReference type="AGR" id="MGI:2672033"/>
<name>Q8C3I5_MOUSE</name>
<evidence type="ECO:0000313" key="2">
    <source>
        <dbReference type="MGI" id="MGI:2672033"/>
    </source>
</evidence>
<accession>Q8C3I5</accession>
<reference evidence="1" key="3">
    <citation type="journal article" date="2000" name="Genome Res.">
        <title>RIKEN integrated sequence analysis (RISA) system--384-format sequencing pipeline with 384 multicapillary sequencer.</title>
        <authorList>
            <person name="Shibata K."/>
            <person name="Itoh M."/>
            <person name="Aizawa K."/>
            <person name="Nagaoka S."/>
            <person name="Sasaki N."/>
            <person name="Carninci P."/>
            <person name="Konno H."/>
            <person name="Akiyama J."/>
            <person name="Nishi K."/>
            <person name="Kitsunai T."/>
            <person name="Tashiro H."/>
            <person name="Itoh M."/>
            <person name="Sumi N."/>
            <person name="Ishii Y."/>
            <person name="Nakamura S."/>
            <person name="Hazama M."/>
            <person name="Nishine T."/>
            <person name="Harada A."/>
            <person name="Yamamoto R."/>
            <person name="Matsumoto H."/>
            <person name="Sakaguchi S."/>
            <person name="Ikegami T."/>
            <person name="Kashiwagi K."/>
            <person name="Fujiwake S."/>
            <person name="Inoue K."/>
            <person name="Togawa Y."/>
            <person name="Izawa M."/>
            <person name="Ohara E."/>
            <person name="Watahiki M."/>
            <person name="Yoneda Y."/>
            <person name="Ishikawa T."/>
            <person name="Ozawa K."/>
            <person name="Tanaka T."/>
            <person name="Matsuura S."/>
            <person name="Kawai J."/>
            <person name="Okazaki Y."/>
            <person name="Muramatsu M."/>
            <person name="Inoue Y."/>
            <person name="Kira A."/>
            <person name="Hayashizaki Y."/>
        </authorList>
    </citation>
    <scope>NUCLEOTIDE SEQUENCE</scope>
    <source>
        <strain evidence="1">C57BL/6J</strain>
        <tissue evidence="1">Heart</tissue>
    </source>
</reference>
<organism evidence="1">
    <name type="scientific">Mus musculus</name>
    <name type="common">Mouse</name>
    <dbReference type="NCBI Taxonomy" id="10090"/>
    <lineage>
        <taxon>Eukaryota</taxon>
        <taxon>Metazoa</taxon>
        <taxon>Chordata</taxon>
        <taxon>Craniata</taxon>
        <taxon>Vertebrata</taxon>
        <taxon>Euteleostomi</taxon>
        <taxon>Mammalia</taxon>
        <taxon>Eutheria</taxon>
        <taxon>Euarchontoglires</taxon>
        <taxon>Glires</taxon>
        <taxon>Rodentia</taxon>
        <taxon>Myomorpha</taxon>
        <taxon>Muroidea</taxon>
        <taxon>Muridae</taxon>
        <taxon>Murinae</taxon>
        <taxon>Mus</taxon>
        <taxon>Mus</taxon>
    </lineage>
</organism>
<reference evidence="1" key="2">
    <citation type="journal article" date="2000" name="Genome Res.">
        <title>Normalization and subtraction of cap-trapper-selected cDNAs to prepare full-length cDNA libraries for rapid discovery of new genes.</title>
        <authorList>
            <person name="Carninci P."/>
            <person name="Shibata Y."/>
            <person name="Hayatsu N."/>
            <person name="Sugahara Y."/>
            <person name="Shibata K."/>
            <person name="Itoh M."/>
            <person name="Konno H."/>
            <person name="Okazaki Y."/>
            <person name="Muramatsu M."/>
            <person name="Hayashizaki Y."/>
        </authorList>
    </citation>
    <scope>NUCLEOTIDE SEQUENCE</scope>
    <source>
        <strain evidence="1">C57BL/6J</strain>
        <tissue evidence="1">Heart</tissue>
    </source>
</reference>